<comment type="caution">
    <text evidence="2">The sequence shown here is derived from an EMBL/GenBank/DDBJ whole genome shotgun (WGS) entry which is preliminary data.</text>
</comment>
<name>A0AAW8U585_9ENTE</name>
<evidence type="ECO:0000256" key="1">
    <source>
        <dbReference type="ARBA" id="ARBA00005437"/>
    </source>
</evidence>
<reference evidence="2" key="1">
    <citation type="submission" date="2023-03" db="EMBL/GenBank/DDBJ databases">
        <authorList>
            <person name="Shen W."/>
            <person name="Cai J."/>
        </authorList>
    </citation>
    <scope>NUCLEOTIDE SEQUENCE</scope>
    <source>
        <strain evidence="2">P96-3</strain>
    </source>
</reference>
<dbReference type="RefSeq" id="WP_311985255.1">
    <property type="nucleotide sequence ID" value="NZ_JARQBZ010000012.1"/>
</dbReference>
<sequence>MKRKVSNPSETFTVTDRNQKDVYGVSVNSVENSQLMTIHKSENQQVAIITNDESIFTVEVDNKKVFIIEKKLDQGTSKYTATSDELTIDGDLFGMSFNVMLGYRKVAKVRKRWTTLGNSYELTIFEDENEVALVGLVTTLDYIKSNKQLEIS</sequence>
<dbReference type="Pfam" id="PF04525">
    <property type="entry name" value="LOR"/>
    <property type="match status" value="1"/>
</dbReference>
<dbReference type="SUPFAM" id="SSF54518">
    <property type="entry name" value="Tubby C-terminal domain-like"/>
    <property type="match status" value="1"/>
</dbReference>
<comment type="similarity">
    <text evidence="1">Belongs to the LOR family.</text>
</comment>
<evidence type="ECO:0000313" key="2">
    <source>
        <dbReference type="EMBL" id="MDT2833986.1"/>
    </source>
</evidence>
<dbReference type="Gene3D" id="2.40.160.200">
    <property type="entry name" value="LURP1-related"/>
    <property type="match status" value="1"/>
</dbReference>
<dbReference type="InterPro" id="IPR025659">
    <property type="entry name" value="Tubby-like_C"/>
</dbReference>
<gene>
    <name evidence="2" type="ORF">P7H70_07945</name>
</gene>
<evidence type="ECO:0000313" key="3">
    <source>
        <dbReference type="Proteomes" id="UP001268577"/>
    </source>
</evidence>
<dbReference type="InterPro" id="IPR007612">
    <property type="entry name" value="LOR"/>
</dbReference>
<dbReference type="Proteomes" id="UP001268577">
    <property type="component" value="Unassembled WGS sequence"/>
</dbReference>
<accession>A0AAW8U585</accession>
<protein>
    <submittedName>
        <fullName evidence="2">Uncharacterized protein</fullName>
    </submittedName>
</protein>
<dbReference type="EMBL" id="JARQBZ010000012">
    <property type="protein sequence ID" value="MDT2833986.1"/>
    <property type="molecule type" value="Genomic_DNA"/>
</dbReference>
<proteinExistence type="inferred from homology"/>
<dbReference type="AlphaFoldDB" id="A0AAW8U585"/>
<organism evidence="2 3">
    <name type="scientific">Vagococcus carniphilus</name>
    <dbReference type="NCBI Taxonomy" id="218144"/>
    <lineage>
        <taxon>Bacteria</taxon>
        <taxon>Bacillati</taxon>
        <taxon>Bacillota</taxon>
        <taxon>Bacilli</taxon>
        <taxon>Lactobacillales</taxon>
        <taxon>Enterococcaceae</taxon>
        <taxon>Vagococcus</taxon>
    </lineage>
</organism>
<dbReference type="InterPro" id="IPR038595">
    <property type="entry name" value="LOR_sf"/>
</dbReference>